<accession>A0A8J4T544</accession>
<keyword evidence="1" id="KW-0472">Membrane</keyword>
<evidence type="ECO:0000256" key="1">
    <source>
        <dbReference type="SAM" id="Phobius"/>
    </source>
</evidence>
<feature type="transmembrane region" description="Helical" evidence="1">
    <location>
        <begin position="68"/>
        <end position="90"/>
    </location>
</feature>
<feature type="non-terminal residue" evidence="2">
    <location>
        <position position="196"/>
    </location>
</feature>
<proteinExistence type="predicted"/>
<protein>
    <submittedName>
        <fullName evidence="2">Uncharacterized protein</fullName>
    </submittedName>
</protein>
<keyword evidence="1" id="KW-0812">Transmembrane</keyword>
<sequence>IPILEERAHYLVPTLTNNSVPFSCCRWKHTSSALAPVPCDHMLVQDPNTLFDRGCVEPLSRFIQQHWMGLHLVPLLVVILTMIPQMFLLLTTIQPKQLRIQSIEACIDFGNHMENRMKQFQMVGRGMFSMLSKSSTQFSNFFGPSGCYGISRTCGLGNKIQNPHQRAYLMGTPPNRVRRANRHNITETTVRLADCV</sequence>
<dbReference type="Proteomes" id="UP000748531">
    <property type="component" value="Unassembled WGS sequence"/>
</dbReference>
<gene>
    <name evidence="2" type="ORF">PHET_11380</name>
</gene>
<dbReference type="OrthoDB" id="6253298at2759"/>
<organism evidence="2 3">
    <name type="scientific">Paragonimus heterotremus</name>
    <dbReference type="NCBI Taxonomy" id="100268"/>
    <lineage>
        <taxon>Eukaryota</taxon>
        <taxon>Metazoa</taxon>
        <taxon>Spiralia</taxon>
        <taxon>Lophotrochozoa</taxon>
        <taxon>Platyhelminthes</taxon>
        <taxon>Trematoda</taxon>
        <taxon>Digenea</taxon>
        <taxon>Plagiorchiida</taxon>
        <taxon>Troglotremata</taxon>
        <taxon>Troglotrematidae</taxon>
        <taxon>Paragonimus</taxon>
    </lineage>
</organism>
<reference evidence="2" key="1">
    <citation type="submission" date="2019-05" db="EMBL/GenBank/DDBJ databases">
        <title>Annotation for the trematode Paragonimus heterotremus.</title>
        <authorList>
            <person name="Choi Y.-J."/>
        </authorList>
    </citation>
    <scope>NUCLEOTIDE SEQUENCE</scope>
    <source>
        <strain evidence="2">LC</strain>
    </source>
</reference>
<evidence type="ECO:0000313" key="2">
    <source>
        <dbReference type="EMBL" id="KAF5396014.1"/>
    </source>
</evidence>
<comment type="caution">
    <text evidence="2">The sequence shown here is derived from an EMBL/GenBank/DDBJ whole genome shotgun (WGS) entry which is preliminary data.</text>
</comment>
<dbReference type="AlphaFoldDB" id="A0A8J4T544"/>
<keyword evidence="1" id="KW-1133">Transmembrane helix</keyword>
<name>A0A8J4T544_9TREM</name>
<evidence type="ECO:0000313" key="3">
    <source>
        <dbReference type="Proteomes" id="UP000748531"/>
    </source>
</evidence>
<dbReference type="EMBL" id="LUCH01009458">
    <property type="protein sequence ID" value="KAF5396014.1"/>
    <property type="molecule type" value="Genomic_DNA"/>
</dbReference>
<keyword evidence="3" id="KW-1185">Reference proteome</keyword>